<evidence type="ECO:0000259" key="2">
    <source>
        <dbReference type="Pfam" id="PF01425"/>
    </source>
</evidence>
<reference evidence="3 4" key="1">
    <citation type="journal article" date="2013" name="PLoS Genet.">
        <title>The genome and development-dependent transcriptomes of Pyronema confluens: a window into fungal evolution.</title>
        <authorList>
            <person name="Traeger S."/>
            <person name="Altegoer F."/>
            <person name="Freitag M."/>
            <person name="Gabaldon T."/>
            <person name="Kempken F."/>
            <person name="Kumar A."/>
            <person name="Marcet-Houben M."/>
            <person name="Poggeler S."/>
            <person name="Stajich J.E."/>
            <person name="Nowrousian M."/>
        </authorList>
    </citation>
    <scope>NUCLEOTIDE SEQUENCE [LARGE SCALE GENOMIC DNA]</scope>
    <source>
        <strain evidence="4">CBS 100304</strain>
        <tissue evidence="3">Vegetative mycelium</tissue>
    </source>
</reference>
<protein>
    <submittedName>
        <fullName evidence="3">Similar to Putative amidase C869.01 acc. no. Q9URY4</fullName>
    </submittedName>
</protein>
<feature type="region of interest" description="Disordered" evidence="1">
    <location>
        <begin position="436"/>
        <end position="455"/>
    </location>
</feature>
<dbReference type="InterPro" id="IPR023631">
    <property type="entry name" value="Amidase_dom"/>
</dbReference>
<gene>
    <name evidence="3" type="ORF">PCON_03724</name>
</gene>
<proteinExistence type="predicted"/>
<sequence>MDTSNESPKKAPLQSVRKIAAELDKQHPKSAVHGMVMVAKDSLVTDPGLGMQTTAGSFALAGVFRLLNIRLLPRLLRKAGVIVIGKSNLSVWSYFRASFGDQPSGWSPRGGQTKSAFDPALDPSGSSTGSAVAVSAGLATLSLGDETDGSIISPANRAALYAIKPTPTVRKLVPGSAVPISHNMDSVGVMAKGAWDVAAVQGIMDGREAEYMAAIAQGQKGWKGIKIGLAKRGFYFNSTTVEKDIVDGCLEKIEKIKSLGAEVVEVEMPGVAMVDGWTDQWVITHADFKEDVGAYLRTLKNTTIRSLGDLITYNNVHAVTEMPPGHCCQDIFLASNASAGSNTDEYRTALNRAHYQSRDLGIDYALKKYGIDAIMMPSEVASTLPAIAGYPIITAPVAVAEIKNVTQPFGLSFSTTAHKEDTLFRIMAAWEMSFPDRPKPDMKKLPKKQEKSAKL</sequence>
<evidence type="ECO:0000256" key="1">
    <source>
        <dbReference type="SAM" id="MobiDB-lite"/>
    </source>
</evidence>
<dbReference type="STRING" id="1076935.U4LR78"/>
<feature type="domain" description="Amidase" evidence="2">
    <location>
        <begin position="14"/>
        <end position="384"/>
    </location>
</feature>
<dbReference type="PANTHER" id="PTHR42678">
    <property type="entry name" value="AMIDASE"/>
    <property type="match status" value="1"/>
</dbReference>
<dbReference type="OrthoDB" id="566138at2759"/>
<accession>U4LR78</accession>
<dbReference type="EMBL" id="HF936538">
    <property type="protein sequence ID" value="CCX34460.1"/>
    <property type="molecule type" value="Genomic_DNA"/>
</dbReference>
<evidence type="ECO:0000313" key="3">
    <source>
        <dbReference type="EMBL" id="CCX34460.1"/>
    </source>
</evidence>
<keyword evidence="4" id="KW-1185">Reference proteome</keyword>
<dbReference type="Gene3D" id="3.90.1300.10">
    <property type="entry name" value="Amidase signature (AS) domain"/>
    <property type="match status" value="1"/>
</dbReference>
<dbReference type="Pfam" id="PF01425">
    <property type="entry name" value="Amidase"/>
    <property type="match status" value="1"/>
</dbReference>
<dbReference type="InterPro" id="IPR036928">
    <property type="entry name" value="AS_sf"/>
</dbReference>
<evidence type="ECO:0000313" key="4">
    <source>
        <dbReference type="Proteomes" id="UP000018144"/>
    </source>
</evidence>
<organism evidence="3 4">
    <name type="scientific">Pyronema omphalodes (strain CBS 100304)</name>
    <name type="common">Pyronema confluens</name>
    <dbReference type="NCBI Taxonomy" id="1076935"/>
    <lineage>
        <taxon>Eukaryota</taxon>
        <taxon>Fungi</taxon>
        <taxon>Dikarya</taxon>
        <taxon>Ascomycota</taxon>
        <taxon>Pezizomycotina</taxon>
        <taxon>Pezizomycetes</taxon>
        <taxon>Pezizales</taxon>
        <taxon>Pyronemataceae</taxon>
        <taxon>Pyronema</taxon>
    </lineage>
</organism>
<dbReference type="SUPFAM" id="SSF75304">
    <property type="entry name" value="Amidase signature (AS) enzymes"/>
    <property type="match status" value="1"/>
</dbReference>
<dbReference type="PANTHER" id="PTHR42678:SF34">
    <property type="entry name" value="OS04G0183300 PROTEIN"/>
    <property type="match status" value="1"/>
</dbReference>
<dbReference type="Proteomes" id="UP000018144">
    <property type="component" value="Unassembled WGS sequence"/>
</dbReference>
<dbReference type="OMA" id="HANDSWA"/>
<dbReference type="eggNOG" id="KOG1211">
    <property type="taxonomic scope" value="Eukaryota"/>
</dbReference>
<dbReference type="AlphaFoldDB" id="U4LR78"/>
<name>U4LR78_PYROM</name>